<protein>
    <submittedName>
        <fullName evidence="1">Uncharacterized protein</fullName>
    </submittedName>
</protein>
<proteinExistence type="predicted"/>
<dbReference type="EMBL" id="BART01042339">
    <property type="protein sequence ID" value="GAH22362.1"/>
    <property type="molecule type" value="Genomic_DNA"/>
</dbReference>
<dbReference type="AlphaFoldDB" id="X1DQ98"/>
<comment type="caution">
    <text evidence="1">The sequence shown here is derived from an EMBL/GenBank/DDBJ whole genome shotgun (WGS) entry which is preliminary data.</text>
</comment>
<accession>X1DQ98</accession>
<name>X1DQ98_9ZZZZ</name>
<feature type="non-terminal residue" evidence="1">
    <location>
        <position position="34"/>
    </location>
</feature>
<feature type="non-terminal residue" evidence="1">
    <location>
        <position position="1"/>
    </location>
</feature>
<sequence length="34" mass="4006">PLGAVQQNLFFLSEELSNKLTKDQVERLERMKSR</sequence>
<reference evidence="1" key="1">
    <citation type="journal article" date="2014" name="Front. Microbiol.">
        <title>High frequency of phylogenetically diverse reductive dehalogenase-homologous genes in deep subseafloor sedimentary metagenomes.</title>
        <authorList>
            <person name="Kawai M."/>
            <person name="Futagami T."/>
            <person name="Toyoda A."/>
            <person name="Takaki Y."/>
            <person name="Nishi S."/>
            <person name="Hori S."/>
            <person name="Arai W."/>
            <person name="Tsubouchi T."/>
            <person name="Morono Y."/>
            <person name="Uchiyama I."/>
            <person name="Ito T."/>
            <person name="Fujiyama A."/>
            <person name="Inagaki F."/>
            <person name="Takami H."/>
        </authorList>
    </citation>
    <scope>NUCLEOTIDE SEQUENCE</scope>
    <source>
        <strain evidence="1">Expedition CK06-06</strain>
    </source>
</reference>
<gene>
    <name evidence="1" type="ORF">S01H4_67369</name>
</gene>
<evidence type="ECO:0000313" key="1">
    <source>
        <dbReference type="EMBL" id="GAH22362.1"/>
    </source>
</evidence>
<organism evidence="1">
    <name type="scientific">marine sediment metagenome</name>
    <dbReference type="NCBI Taxonomy" id="412755"/>
    <lineage>
        <taxon>unclassified sequences</taxon>
        <taxon>metagenomes</taxon>
        <taxon>ecological metagenomes</taxon>
    </lineage>
</organism>